<feature type="compositionally biased region" description="Acidic residues" evidence="15">
    <location>
        <begin position="1630"/>
        <end position="1646"/>
    </location>
</feature>
<sequence length="1893" mass="208215">MEVARPISKQVSAVAFSFYSAEEIKKLSVKQITNPILFDTLNHPTKNGLYDPALGPMSAHDICATCNLAYFSCPGHFGHIELAAPCYNPVTFPLMKKLLQITCVYCHRFRHTKIHVALFVARLRLVHAGLILQANQVLYIVPRSVPKADSAKTKAKTSRQELDDEEGEVAETPAGELYEADVLRKIDQYVRDAFDDYKREHGYLPSASTSIKSTHVTKAMREIQREFLASAPLNHCGKCKGASSKFRVEGVRKVFEKKLAAKSALSMAAKGYVREDVFALASNMSKPDDAINGPPSPSLKLHRASFSRASSVDSEAPVEKMTTIQQALGSHSDVSSSNNPRGMYDNMESTFEEIQMEEERAARIAAAEDSAEEKLTPGGSKPTRISAAEVADKTDLREARYVPPIEVRAHLTCLWQREKVLVDLLYGSTAGYASINNVKKQKVSSPDIFFFDLIAVAPSKFRPAAQLLDTVFDHPQNAHLTDILKANSMMGTINKQMKLLRETVAETSDEQQLNATKMAVFMRRMVNAWIALQDGVNGLIDSTKVPAVYGRGKEPPAGVRQILEKKEGLFRKHMMGKRVNYAARSVISPDPYIETNEIGIPPVFATRLTYPEPVTQHNAQVLRAAVMNGPYVWPGATHVQNEDGSLVSLSQFNDTSRAAIAQTLLTPPTLSGKESDGMTAHVNKKVYRHIKNGDFLLLNRQPTLHKPSIMAHTAKILPGEKTLRLHYANCNTYNADFDGDEMNAHFPQSELGRAEAMVIARTDQQYLVPTAGDVLRGLIQDHVDAGVGLTSRDTFLSREEFMQLLYVGLQPESRSSNAAVGNNNGLNGVIGLGDGNIETEVVLGEAGKVIMTEPALWKPKPVWTGKQLISAVLLNLTHERHPLNLRSKSKIPAKSWGPTAPEEQTVLVFDGHLLQGILDKSQFGATAHGLVHGVYEVYGAPYAGKLLSILGRLFTAFLQYRGFSCRMDDLVLTNDGEYARKQLILKSSVIGREAASEYVSILDSNSGINNNSSSSAASLDDARLSLKLEHVLRSNERMAGLDATMKTKTNKATSEIIATCIPDQLLKPFPSNNMQMMTVSGAKGSNVNVSQISCLLGQQELEGRRVPTMVSGKTLPSFRAFDPSARAGGFITGRFLSGIRPQEYYFHCMAGREGLIDTAVKTSRSGYLQRCLIKHLEGATISYDHTVRDTDGSVLQFLYGEDALDVIKQKALTKFDLACLNFATLYDRYQPQEFLNAGVDSETVPSLLKDRERRRRKTAKLGSDGLGVAGSSTSDMFIDVLDKYIKSNPDGLIHAKNTNPKHRWTGDSVSAKHFKALMQLKYMSSLADPGEAVGLLAAQGLGEPSTQMTLNTFHFAGFGAKNVTLGIPRLREIIMTASAKIKTPLMRIPLRADSVSVIPDAIGMLCRKVGRLGISQIMEGLTVREKLRPQEDGKPRRKVITVHIDFWSRNAYESEHGITSTQLKEIMVTRFLYSLETIIKFNLKLKKSPDDDKVGVQLGNFERIATNAGNAEEAEGGEKSDKKRKKRKEAGDINDGHGDDVEVDGGMDATTAKRARNAEQATYEAPDDEDEDIIRSVNKAEEARELLDLDDDDDDNGGSNGSVKSTAKTAPTPATNDETGSAHGDYESNMIDEDDRMTNEEEDEDDNVRGSRSITQAFIDEQLQKRTFAAAFRFDDFRGSWCEIDLEFDAKTKKLLMVDLVEKACRSLVLSEIKGITRCYPLTNESENDTSINLGTEGVNFPGIWELSACLEGQAGGLIDVDKIYTNDVHAVLVTYGVEAARQAIVQEIASVFGVYGISVDMRHLSLIADYMTFEGGYKAFNRTGMGSNPSPFTQMSFETTTAFLMAATFSGDYDALTSPSARLVMGLPVKGGTGSFEVRHKVSMKTRERDST</sequence>
<dbReference type="Pfam" id="PF05000">
    <property type="entry name" value="RNA_pol_Rpb1_4"/>
    <property type="match status" value="1"/>
</dbReference>
<comment type="similarity">
    <text evidence="2 14">Belongs to the RNA polymerase beta' chain family.</text>
</comment>
<evidence type="ECO:0000256" key="15">
    <source>
        <dbReference type="SAM" id="MobiDB-lite"/>
    </source>
</evidence>
<dbReference type="InterPro" id="IPR045867">
    <property type="entry name" value="DNA-dir_RpoC_beta_prime"/>
</dbReference>
<dbReference type="Pfam" id="PF04997">
    <property type="entry name" value="RNA_pol_Rpb1_1"/>
    <property type="match status" value="1"/>
</dbReference>
<keyword evidence="11 14" id="KW-0804">Transcription</keyword>
<dbReference type="Gene3D" id="3.30.1490.180">
    <property type="entry name" value="RNA polymerase ii"/>
    <property type="match status" value="1"/>
</dbReference>
<reference evidence="17 18" key="1">
    <citation type="journal article" date="2019" name="Sci. Rep.">
        <title>Comparative genomics of chytrid fungi reveal insights into the obligate biotrophic and pathogenic lifestyle of Synchytrium endobioticum.</title>
        <authorList>
            <person name="van de Vossenberg B.T.L.H."/>
            <person name="Warris S."/>
            <person name="Nguyen H.D.T."/>
            <person name="van Gent-Pelzer M.P.E."/>
            <person name="Joly D.L."/>
            <person name="van de Geest H.C."/>
            <person name="Bonants P.J.M."/>
            <person name="Smith D.S."/>
            <person name="Levesque C.A."/>
            <person name="van der Lee T.A.J."/>
        </authorList>
    </citation>
    <scope>NUCLEOTIDE SEQUENCE [LARGE SCALE GENOMIC DNA]</scope>
    <source>
        <strain evidence="17 18">LEV6574</strain>
    </source>
</reference>
<dbReference type="Gene3D" id="1.10.132.30">
    <property type="match status" value="1"/>
</dbReference>
<dbReference type="Pfam" id="PF04998">
    <property type="entry name" value="RNA_pol_Rpb1_5"/>
    <property type="match status" value="1"/>
</dbReference>
<dbReference type="GO" id="GO:0003677">
    <property type="term" value="F:DNA binding"/>
    <property type="evidence" value="ECO:0007669"/>
    <property type="project" value="InterPro"/>
</dbReference>
<dbReference type="GO" id="GO:0006351">
    <property type="term" value="P:DNA-templated transcription"/>
    <property type="evidence" value="ECO:0007669"/>
    <property type="project" value="InterPro"/>
</dbReference>
<dbReference type="GO" id="GO:0005736">
    <property type="term" value="C:RNA polymerase I complex"/>
    <property type="evidence" value="ECO:0007669"/>
    <property type="project" value="TreeGrafter"/>
</dbReference>
<feature type="domain" description="RNA polymerase N-terminal" evidence="16">
    <location>
        <begin position="447"/>
        <end position="790"/>
    </location>
</feature>
<keyword evidence="10" id="KW-0175">Coiled coil</keyword>
<dbReference type="InterPro" id="IPR007066">
    <property type="entry name" value="RNA_pol_Rpb1_3"/>
</dbReference>
<dbReference type="InterPro" id="IPR000722">
    <property type="entry name" value="RNA_pol_asu"/>
</dbReference>
<dbReference type="InterPro" id="IPR038120">
    <property type="entry name" value="Rpb1_funnel_sf"/>
</dbReference>
<gene>
    <name evidence="17" type="ORF">SeLEV6574_g03680</name>
</gene>
<dbReference type="EMBL" id="QEAM01000130">
    <property type="protein sequence ID" value="TPX45764.1"/>
    <property type="molecule type" value="Genomic_DNA"/>
</dbReference>
<dbReference type="InterPro" id="IPR047107">
    <property type="entry name" value="DNA-dir_RNA_pol1_lsu_C"/>
</dbReference>
<feature type="region of interest" description="Disordered" evidence="15">
    <location>
        <begin position="1586"/>
        <end position="1651"/>
    </location>
</feature>
<dbReference type="PANTHER" id="PTHR19376:SF11">
    <property type="entry name" value="DNA-DIRECTED RNA POLYMERASE I SUBUNIT RPA1"/>
    <property type="match status" value="1"/>
</dbReference>
<dbReference type="InterPro" id="IPR007080">
    <property type="entry name" value="RNA_pol_Rpb1_1"/>
</dbReference>
<dbReference type="FunFam" id="2.40.40.20:FF:000019">
    <property type="entry name" value="DNA-directed RNA polymerase II subunit RPB1"/>
    <property type="match status" value="1"/>
</dbReference>
<organism evidence="17 18">
    <name type="scientific">Synchytrium endobioticum</name>
    <dbReference type="NCBI Taxonomy" id="286115"/>
    <lineage>
        <taxon>Eukaryota</taxon>
        <taxon>Fungi</taxon>
        <taxon>Fungi incertae sedis</taxon>
        <taxon>Chytridiomycota</taxon>
        <taxon>Chytridiomycota incertae sedis</taxon>
        <taxon>Chytridiomycetes</taxon>
        <taxon>Synchytriales</taxon>
        <taxon>Synchytriaceae</taxon>
        <taxon>Synchytrium</taxon>
    </lineage>
</organism>
<evidence type="ECO:0000256" key="3">
    <source>
        <dbReference type="ARBA" id="ARBA00006461"/>
    </source>
</evidence>
<keyword evidence="7" id="KW-0479">Metal-binding</keyword>
<evidence type="ECO:0000256" key="7">
    <source>
        <dbReference type="ARBA" id="ARBA00022723"/>
    </source>
</evidence>
<keyword evidence="4 14" id="KW-0240">DNA-directed RNA polymerase</keyword>
<evidence type="ECO:0000256" key="14">
    <source>
        <dbReference type="RuleBase" id="RU004279"/>
    </source>
</evidence>
<dbReference type="Pfam" id="PF08243">
    <property type="entry name" value="SPT2"/>
    <property type="match status" value="1"/>
</dbReference>
<evidence type="ECO:0000256" key="11">
    <source>
        <dbReference type="ARBA" id="ARBA00023163"/>
    </source>
</evidence>
<dbReference type="InterPro" id="IPR015699">
    <property type="entry name" value="DNA-dir_RNA_pol1_lsu_N"/>
</dbReference>
<dbReference type="Gene3D" id="6.10.250.2940">
    <property type="match status" value="1"/>
</dbReference>
<feature type="compositionally biased region" description="Low complexity" evidence="15">
    <location>
        <begin position="1606"/>
        <end position="1615"/>
    </location>
</feature>
<evidence type="ECO:0000256" key="10">
    <source>
        <dbReference type="ARBA" id="ARBA00023054"/>
    </source>
</evidence>
<dbReference type="Pfam" id="PF00623">
    <property type="entry name" value="RNA_pol_Rpb1_2"/>
    <property type="match status" value="1"/>
</dbReference>
<proteinExistence type="inferred from homology"/>
<dbReference type="VEuPathDB" id="FungiDB:SeMB42_g01952"/>
<dbReference type="Gene3D" id="4.10.860.120">
    <property type="entry name" value="RNA polymerase II, clamp domain"/>
    <property type="match status" value="1"/>
</dbReference>
<evidence type="ECO:0000256" key="1">
    <source>
        <dbReference type="ARBA" id="ARBA00004123"/>
    </source>
</evidence>
<dbReference type="SUPFAM" id="SSF64484">
    <property type="entry name" value="beta and beta-prime subunits of DNA dependent RNA-polymerase"/>
    <property type="match status" value="1"/>
</dbReference>
<evidence type="ECO:0000313" key="17">
    <source>
        <dbReference type="EMBL" id="TPX45764.1"/>
    </source>
</evidence>
<accession>A0A507D2W5</accession>
<dbReference type="InterPro" id="IPR007083">
    <property type="entry name" value="RNA_pol_Rpb1_4"/>
</dbReference>
<evidence type="ECO:0000256" key="4">
    <source>
        <dbReference type="ARBA" id="ARBA00022478"/>
    </source>
</evidence>
<dbReference type="Gene3D" id="3.30.70.2850">
    <property type="match status" value="1"/>
</dbReference>
<dbReference type="Proteomes" id="UP000320475">
    <property type="component" value="Unassembled WGS sequence"/>
</dbReference>
<dbReference type="PANTHER" id="PTHR19376">
    <property type="entry name" value="DNA-DIRECTED RNA POLYMERASE"/>
    <property type="match status" value="1"/>
</dbReference>
<evidence type="ECO:0000259" key="16">
    <source>
        <dbReference type="SMART" id="SM00663"/>
    </source>
</evidence>
<protein>
    <recommendedName>
        <fullName evidence="14">DNA-directed RNA polymerase subunit</fullName>
        <ecNumber evidence="14">2.7.7.6</ecNumber>
    </recommendedName>
</protein>
<evidence type="ECO:0000256" key="6">
    <source>
        <dbReference type="ARBA" id="ARBA00022695"/>
    </source>
</evidence>
<evidence type="ECO:0000256" key="12">
    <source>
        <dbReference type="ARBA" id="ARBA00023242"/>
    </source>
</evidence>
<dbReference type="InterPro" id="IPR044893">
    <property type="entry name" value="RNA_pol_Rpb1_clamp_domain"/>
</dbReference>
<dbReference type="GO" id="GO:0046872">
    <property type="term" value="F:metal ion binding"/>
    <property type="evidence" value="ECO:0007669"/>
    <property type="project" value="UniProtKB-KW"/>
</dbReference>
<dbReference type="Gene3D" id="1.10.150.390">
    <property type="match status" value="1"/>
</dbReference>
<comment type="catalytic activity">
    <reaction evidence="13 14">
        <text>RNA(n) + a ribonucleoside 5'-triphosphate = RNA(n+1) + diphosphate</text>
        <dbReference type="Rhea" id="RHEA:21248"/>
        <dbReference type="Rhea" id="RHEA-COMP:14527"/>
        <dbReference type="Rhea" id="RHEA-COMP:17342"/>
        <dbReference type="ChEBI" id="CHEBI:33019"/>
        <dbReference type="ChEBI" id="CHEBI:61557"/>
        <dbReference type="ChEBI" id="CHEBI:140395"/>
        <dbReference type="EC" id="2.7.7.6"/>
    </reaction>
</comment>
<evidence type="ECO:0000256" key="5">
    <source>
        <dbReference type="ARBA" id="ARBA00022679"/>
    </source>
</evidence>
<dbReference type="Gene3D" id="1.10.274.100">
    <property type="entry name" value="RNA polymerase Rpb1, domain 3"/>
    <property type="match status" value="1"/>
</dbReference>
<feature type="region of interest" description="Disordered" evidence="15">
    <location>
        <begin position="150"/>
        <end position="169"/>
    </location>
</feature>
<dbReference type="FunFam" id="3.30.1490.180:FF:000003">
    <property type="entry name" value="DNA-directed RNA polymerase subunit"/>
    <property type="match status" value="1"/>
</dbReference>
<keyword evidence="8" id="KW-0862">Zinc</keyword>
<dbReference type="OrthoDB" id="270392at2759"/>
<dbReference type="InterPro" id="IPR042102">
    <property type="entry name" value="RNA_pol_Rpb1_3_sf"/>
</dbReference>
<dbReference type="FunFam" id="4.10.860.120:FF:000006">
    <property type="entry name" value="DNA-directed RNA polymerase subunit"/>
    <property type="match status" value="1"/>
</dbReference>
<dbReference type="InterPro" id="IPR007081">
    <property type="entry name" value="RNA_pol_Rpb1_5"/>
</dbReference>
<feature type="region of interest" description="Disordered" evidence="15">
    <location>
        <begin position="1507"/>
        <end position="1545"/>
    </location>
</feature>
<dbReference type="Gene3D" id="1.10.357.120">
    <property type="match status" value="1"/>
</dbReference>
<evidence type="ECO:0000256" key="8">
    <source>
        <dbReference type="ARBA" id="ARBA00022833"/>
    </source>
</evidence>
<dbReference type="Gene3D" id="2.40.40.20">
    <property type="match status" value="1"/>
</dbReference>
<evidence type="ECO:0000256" key="9">
    <source>
        <dbReference type="ARBA" id="ARBA00022842"/>
    </source>
</evidence>
<dbReference type="SMART" id="SM00663">
    <property type="entry name" value="RPOLA_N"/>
    <property type="match status" value="1"/>
</dbReference>
<comment type="caution">
    <text evidence="17">The sequence shown here is derived from an EMBL/GenBank/DDBJ whole genome shotgun (WGS) entry which is preliminary data.</text>
</comment>
<evidence type="ECO:0000256" key="13">
    <source>
        <dbReference type="ARBA" id="ARBA00048552"/>
    </source>
</evidence>
<comment type="function">
    <text evidence="14">DNA-dependent RNA polymerase catalyzes the transcription of DNA into RNA using the four ribonucleoside triphosphates as substrates.</text>
</comment>
<dbReference type="InterPro" id="IPR013256">
    <property type="entry name" value="Chromatin_SPT2"/>
</dbReference>
<dbReference type="CDD" id="cd01435">
    <property type="entry name" value="RNAP_I_RPA1_N"/>
    <property type="match status" value="1"/>
</dbReference>
<keyword evidence="12" id="KW-0539">Nucleus</keyword>
<name>A0A507D2W5_9FUNG</name>
<dbReference type="EC" id="2.7.7.6" evidence="14"/>
<dbReference type="GO" id="GO:0003899">
    <property type="term" value="F:DNA-directed RNA polymerase activity"/>
    <property type="evidence" value="ECO:0007669"/>
    <property type="project" value="UniProtKB-EC"/>
</dbReference>
<comment type="subcellular location">
    <subcellularLocation>
        <location evidence="1">Nucleus</location>
    </subcellularLocation>
</comment>
<comment type="similarity">
    <text evidence="3">Belongs to the SPT2 family.</text>
</comment>
<keyword evidence="6 14" id="KW-0548">Nucleotidyltransferase</keyword>
<evidence type="ECO:0000313" key="18">
    <source>
        <dbReference type="Proteomes" id="UP000320475"/>
    </source>
</evidence>
<keyword evidence="5 14" id="KW-0808">Transferase</keyword>
<dbReference type="Pfam" id="PF04983">
    <property type="entry name" value="RNA_pol_Rpb1_3"/>
    <property type="match status" value="1"/>
</dbReference>
<dbReference type="CDD" id="cd02735">
    <property type="entry name" value="RNAP_I_Rpa1_C"/>
    <property type="match status" value="1"/>
</dbReference>
<evidence type="ECO:0000256" key="2">
    <source>
        <dbReference type="ARBA" id="ARBA00006460"/>
    </source>
</evidence>
<feature type="compositionally biased region" description="Basic and acidic residues" evidence="15">
    <location>
        <begin position="1529"/>
        <end position="1540"/>
    </location>
</feature>
<dbReference type="InterPro" id="IPR006592">
    <property type="entry name" value="RNA_pol_N"/>
</dbReference>
<keyword evidence="9" id="KW-0460">Magnesium</keyword>